<evidence type="ECO:0000256" key="3">
    <source>
        <dbReference type="ARBA" id="ARBA00022676"/>
    </source>
</evidence>
<dbReference type="PANTHER" id="PTHR11214">
    <property type="entry name" value="BETA-1,3-N-ACETYLGLUCOSAMINYLTRANSFERASE"/>
    <property type="match status" value="1"/>
</dbReference>
<dbReference type="GO" id="GO:0000139">
    <property type="term" value="C:Golgi membrane"/>
    <property type="evidence" value="ECO:0007669"/>
    <property type="project" value="UniProtKB-SubCell"/>
</dbReference>
<evidence type="ECO:0000256" key="2">
    <source>
        <dbReference type="ARBA" id="ARBA00008661"/>
    </source>
</evidence>
<keyword evidence="5" id="KW-0812">Transmembrane</keyword>
<organism evidence="11 12">
    <name type="scientific">Symbiodinium microadriaticum</name>
    <name type="common">Dinoflagellate</name>
    <name type="synonym">Zooxanthella microadriatica</name>
    <dbReference type="NCBI Taxonomy" id="2951"/>
    <lineage>
        <taxon>Eukaryota</taxon>
        <taxon>Sar</taxon>
        <taxon>Alveolata</taxon>
        <taxon>Dinophyceae</taxon>
        <taxon>Suessiales</taxon>
        <taxon>Symbiodiniaceae</taxon>
        <taxon>Symbiodinium</taxon>
    </lineage>
</organism>
<evidence type="ECO:0000256" key="9">
    <source>
        <dbReference type="ARBA" id="ARBA00023136"/>
    </source>
</evidence>
<keyword evidence="6" id="KW-0735">Signal-anchor</keyword>
<keyword evidence="9" id="KW-0472">Membrane</keyword>
<comment type="caution">
    <text evidence="11">The sequence shown here is derived from an EMBL/GenBank/DDBJ whole genome shotgun (WGS) entry which is preliminary data.</text>
</comment>
<accession>A0A1Q9CNR1</accession>
<evidence type="ECO:0000256" key="1">
    <source>
        <dbReference type="ARBA" id="ARBA00004323"/>
    </source>
</evidence>
<keyword evidence="7" id="KW-1133">Transmembrane helix</keyword>
<dbReference type="InterPro" id="IPR002659">
    <property type="entry name" value="Glyco_trans_31"/>
</dbReference>
<proteinExistence type="inferred from homology"/>
<comment type="similarity">
    <text evidence="2">Belongs to the glycosyltransferase 31 family.</text>
</comment>
<keyword evidence="12" id="KW-1185">Reference proteome</keyword>
<sequence length="645" mass="72404">MGGKVSRFLLQSWLVLGQATLLEEELRRIWTEVLPTVQAESLPLIVRELEAKHGYITADPAQPTQTTQACILLDVFQAKATNNAAPALQLDVGSLAGPHAVCNFRAFWAKGRGSALDWVPKELRLCDLYHVLLIEDEYILDSFARAPPVCRIFPVDPHEAAELPFVRLPWAPGEPLPDLSGIVSFHAYSVYSAEAQWNPQRWLQEPDFWNAHFTSLMQQGLLNICLTEESCQGDAAPYRLMFWEDISTEFLECIARGITPIFLGTPAIYEYVERNVLLTRWRFETAEEMMATISTLSSPQGVLEHGTRVFMERQGNYFLSRLYWRQDPRLRALLLASAAQRQQRLQLGKVDASPPVMEIVICVASTAHNRAARDIIRTTWGSEEHLHTGLGVVLVRVLFFLGQTDEASAEHSETGDIVLLPDLPENFASIWLKTAAILKFGADYFKGHAQPSHSGPGRLRFLIKCDDDAFLDIDAVAADIMASAPVGLLWGHVMALVEPNRNASDKYFVPHEVYPMQYYPPYARGMAYALSEDVVLPLGTALYEGHIDPFPYREDVSVGLYILELARSGRVRVVPHQRKDAMPLDFKEHCAGPQSSNPVLVMHRFEPATGPCLWKLVQERRREVAKGATRNADFCSCSRLARQAL</sequence>
<evidence type="ECO:0000256" key="7">
    <source>
        <dbReference type="ARBA" id="ARBA00022989"/>
    </source>
</evidence>
<dbReference type="Pfam" id="PF01762">
    <property type="entry name" value="Galactosyl_T"/>
    <property type="match status" value="1"/>
</dbReference>
<dbReference type="Gene3D" id="3.90.550.50">
    <property type="match status" value="1"/>
</dbReference>
<evidence type="ECO:0000313" key="11">
    <source>
        <dbReference type="EMBL" id="OLP84568.1"/>
    </source>
</evidence>
<keyword evidence="10" id="KW-0732">Signal</keyword>
<evidence type="ECO:0000256" key="4">
    <source>
        <dbReference type="ARBA" id="ARBA00022679"/>
    </source>
</evidence>
<name>A0A1Q9CNR1_SYMMI</name>
<evidence type="ECO:0000256" key="6">
    <source>
        <dbReference type="ARBA" id="ARBA00022968"/>
    </source>
</evidence>
<dbReference type="OrthoDB" id="2139606at2759"/>
<reference evidence="11 12" key="1">
    <citation type="submission" date="2016-02" db="EMBL/GenBank/DDBJ databases">
        <title>Genome analysis of coral dinoflagellate symbionts highlights evolutionary adaptations to a symbiotic lifestyle.</title>
        <authorList>
            <person name="Aranda M."/>
            <person name="Li Y."/>
            <person name="Liew Y.J."/>
            <person name="Baumgarten S."/>
            <person name="Simakov O."/>
            <person name="Wilson M."/>
            <person name="Piel J."/>
            <person name="Ashoor H."/>
            <person name="Bougouffa S."/>
            <person name="Bajic V.B."/>
            <person name="Ryu T."/>
            <person name="Ravasi T."/>
            <person name="Bayer T."/>
            <person name="Micklem G."/>
            <person name="Kim H."/>
            <person name="Bhak J."/>
            <person name="Lajeunesse T.C."/>
            <person name="Voolstra C.R."/>
        </authorList>
    </citation>
    <scope>NUCLEOTIDE SEQUENCE [LARGE SCALE GENOMIC DNA]</scope>
    <source>
        <strain evidence="11 12">CCMP2467</strain>
    </source>
</reference>
<evidence type="ECO:0000313" key="12">
    <source>
        <dbReference type="Proteomes" id="UP000186817"/>
    </source>
</evidence>
<dbReference type="EMBL" id="LSRX01001032">
    <property type="protein sequence ID" value="OLP84568.1"/>
    <property type="molecule type" value="Genomic_DNA"/>
</dbReference>
<keyword evidence="3 11" id="KW-0328">Glycosyltransferase</keyword>
<evidence type="ECO:0000256" key="5">
    <source>
        <dbReference type="ARBA" id="ARBA00022692"/>
    </source>
</evidence>
<feature type="signal peptide" evidence="10">
    <location>
        <begin position="1"/>
        <end position="17"/>
    </location>
</feature>
<dbReference type="OMA" id="WGHVMAL"/>
<keyword evidence="4 11" id="KW-0808">Transferase</keyword>
<gene>
    <name evidence="11" type="primary">B3GALT15</name>
    <name evidence="11" type="ORF">AK812_SmicGene34537</name>
</gene>
<evidence type="ECO:0000256" key="10">
    <source>
        <dbReference type="SAM" id="SignalP"/>
    </source>
</evidence>
<keyword evidence="8" id="KW-0333">Golgi apparatus</keyword>
<feature type="chain" id="PRO_5012389887" evidence="10">
    <location>
        <begin position="18"/>
        <end position="645"/>
    </location>
</feature>
<protein>
    <submittedName>
        <fullName evidence="11">Beta-1,3-galactosyltransferase 15</fullName>
    </submittedName>
</protein>
<comment type="subcellular location">
    <subcellularLocation>
        <location evidence="1">Golgi apparatus membrane</location>
        <topology evidence="1">Single-pass type II membrane protein</topology>
    </subcellularLocation>
</comment>
<dbReference type="AlphaFoldDB" id="A0A1Q9CNR1"/>
<dbReference type="GO" id="GO:0016758">
    <property type="term" value="F:hexosyltransferase activity"/>
    <property type="evidence" value="ECO:0007669"/>
    <property type="project" value="InterPro"/>
</dbReference>
<dbReference type="PANTHER" id="PTHR11214:SF3">
    <property type="entry name" value="BETA-1,3-GALACTOSYLTRANSFERASE 6"/>
    <property type="match status" value="1"/>
</dbReference>
<evidence type="ECO:0000256" key="8">
    <source>
        <dbReference type="ARBA" id="ARBA00023034"/>
    </source>
</evidence>
<dbReference type="Proteomes" id="UP000186817">
    <property type="component" value="Unassembled WGS sequence"/>
</dbReference>